<evidence type="ECO:0000313" key="2">
    <source>
        <dbReference type="Proteomes" id="UP001233172"/>
    </source>
</evidence>
<dbReference type="AlphaFoldDB" id="A0AAD8FKA5"/>
<gene>
    <name evidence="1" type="ORF">Bpfe_003803</name>
</gene>
<reference evidence="1" key="2">
    <citation type="submission" date="2023-04" db="EMBL/GenBank/DDBJ databases">
        <authorList>
            <person name="Bu L."/>
            <person name="Lu L."/>
            <person name="Laidemitt M.R."/>
            <person name="Zhang S.M."/>
            <person name="Mutuku M."/>
            <person name="Mkoji G."/>
            <person name="Steinauer M."/>
            <person name="Loker E.S."/>
        </authorList>
    </citation>
    <scope>NUCLEOTIDE SEQUENCE</scope>
    <source>
        <strain evidence="1">KasaAsao</strain>
        <tissue evidence="1">Whole Snail</tissue>
    </source>
</reference>
<proteinExistence type="predicted"/>
<sequence>MSSEKEKRLQDIISALKDLEDCDIEKEKCTKLCTNVLDTLYSACETKAKFTKEEIEQIGSGLDKNIHKILSVLLHFGYFFEPKEGPRALKYRSALQFILDKFGKIKVIDSSNSQNINLVQEITESDALKVLDEAILLWKKNITVGLDIEGFSVESLYKPDDIPKHHTWWIPKDSK</sequence>
<accession>A0AAD8FKA5</accession>
<keyword evidence="2" id="KW-1185">Reference proteome</keyword>
<organism evidence="1 2">
    <name type="scientific">Biomphalaria pfeifferi</name>
    <name type="common">Bloodfluke planorb</name>
    <name type="synonym">Freshwater snail</name>
    <dbReference type="NCBI Taxonomy" id="112525"/>
    <lineage>
        <taxon>Eukaryota</taxon>
        <taxon>Metazoa</taxon>
        <taxon>Spiralia</taxon>
        <taxon>Lophotrochozoa</taxon>
        <taxon>Mollusca</taxon>
        <taxon>Gastropoda</taxon>
        <taxon>Heterobranchia</taxon>
        <taxon>Euthyneura</taxon>
        <taxon>Panpulmonata</taxon>
        <taxon>Hygrophila</taxon>
        <taxon>Lymnaeoidea</taxon>
        <taxon>Planorbidae</taxon>
        <taxon>Biomphalaria</taxon>
    </lineage>
</organism>
<comment type="caution">
    <text evidence="1">The sequence shown here is derived from an EMBL/GenBank/DDBJ whole genome shotgun (WGS) entry which is preliminary data.</text>
</comment>
<dbReference type="EMBL" id="JASAOG010000009">
    <property type="protein sequence ID" value="KAK0067068.1"/>
    <property type="molecule type" value="Genomic_DNA"/>
</dbReference>
<evidence type="ECO:0000313" key="1">
    <source>
        <dbReference type="EMBL" id="KAK0067068.1"/>
    </source>
</evidence>
<protein>
    <submittedName>
        <fullName evidence="1">Uncharacterized protein</fullName>
    </submittedName>
</protein>
<reference evidence="1" key="1">
    <citation type="journal article" date="2023" name="PLoS Negl. Trop. Dis.">
        <title>A genome sequence for Biomphalaria pfeifferi, the major vector snail for the human-infecting parasite Schistosoma mansoni.</title>
        <authorList>
            <person name="Bu L."/>
            <person name="Lu L."/>
            <person name="Laidemitt M.R."/>
            <person name="Zhang S.M."/>
            <person name="Mutuku M."/>
            <person name="Mkoji G."/>
            <person name="Steinauer M."/>
            <person name="Loker E.S."/>
        </authorList>
    </citation>
    <scope>NUCLEOTIDE SEQUENCE</scope>
    <source>
        <strain evidence="1">KasaAsao</strain>
    </source>
</reference>
<name>A0AAD8FKA5_BIOPF</name>
<dbReference type="Proteomes" id="UP001233172">
    <property type="component" value="Unassembled WGS sequence"/>
</dbReference>